<keyword evidence="2" id="KW-1185">Reference proteome</keyword>
<gene>
    <name evidence="1" type="ORF">PACLA_8A005835</name>
</gene>
<evidence type="ECO:0000313" key="2">
    <source>
        <dbReference type="Proteomes" id="UP001152795"/>
    </source>
</evidence>
<organism evidence="1 2">
    <name type="scientific">Paramuricea clavata</name>
    <name type="common">Red gorgonian</name>
    <name type="synonym">Violescent sea-whip</name>
    <dbReference type="NCBI Taxonomy" id="317549"/>
    <lineage>
        <taxon>Eukaryota</taxon>
        <taxon>Metazoa</taxon>
        <taxon>Cnidaria</taxon>
        <taxon>Anthozoa</taxon>
        <taxon>Octocorallia</taxon>
        <taxon>Malacalcyonacea</taxon>
        <taxon>Plexauridae</taxon>
        <taxon>Paramuricea</taxon>
    </lineage>
</organism>
<sequence>MLVHIFAIGATSSPCCASKALRQVADDNKSKFDQEVTRTLRSRRQSKIGLNNSKGNMVSGTVNQTIGRRWFSSHQVYQQQSRRVGLNTP</sequence>
<dbReference type="AlphaFoldDB" id="A0A7D9DLZ8"/>
<accession>A0A7D9DLZ8</accession>
<comment type="caution">
    <text evidence="1">The sequence shown here is derived from an EMBL/GenBank/DDBJ whole genome shotgun (WGS) entry which is preliminary data.</text>
</comment>
<evidence type="ECO:0000313" key="1">
    <source>
        <dbReference type="EMBL" id="CAB3989171.1"/>
    </source>
</evidence>
<proteinExistence type="predicted"/>
<dbReference type="EMBL" id="CACRXK020001440">
    <property type="protein sequence ID" value="CAB3989171.1"/>
    <property type="molecule type" value="Genomic_DNA"/>
</dbReference>
<dbReference type="Proteomes" id="UP001152795">
    <property type="component" value="Unassembled WGS sequence"/>
</dbReference>
<name>A0A7D9DLZ8_PARCT</name>
<reference evidence="1" key="1">
    <citation type="submission" date="2020-04" db="EMBL/GenBank/DDBJ databases">
        <authorList>
            <person name="Alioto T."/>
            <person name="Alioto T."/>
            <person name="Gomez Garrido J."/>
        </authorList>
    </citation>
    <scope>NUCLEOTIDE SEQUENCE</scope>
    <source>
        <strain evidence="1">A484AB</strain>
    </source>
</reference>
<protein>
    <submittedName>
        <fullName evidence="1">Uncharacterized protein</fullName>
    </submittedName>
</protein>